<evidence type="ECO:0000256" key="8">
    <source>
        <dbReference type="SAM" id="MobiDB-lite"/>
    </source>
</evidence>
<comment type="similarity">
    <text evidence="2">Belongs to the TM2 family.</text>
</comment>
<comment type="subcellular location">
    <subcellularLocation>
        <location evidence="1">Membrane</location>
        <topology evidence="1">Multi-pass membrane protein</topology>
    </subcellularLocation>
</comment>
<sequence length="1273" mass="140404">MSHSTQLFSGLLILLLAIALCSGADTYEIDCNNLRIGQYICPHPDYDFIDPKTQQPRGCTKENKAKVLCLAADGLICAETKNNTFKKDIPCKWTNGYSFETSLLLSIFLGMFGIDRFYLGYPALGLLKLSTLGFLFLGQFADVILIATQIVGPADGSHYVMPYYGAGINIIRSNNFTYRYADNTAVEPQISRRRRAIKPATIHYCKFNQYYDQEEGRCLGVPGGGKVLHIENGQSCGINVLKPHCKSSLYYHICKRDKSILAQCANRQIFDNRLQRCIYYDSSKLTPSIIPPDDYTYYDHVRMPRCTRYGRFPVPGHCSMFYTCDTNGHRLHQSVFKCPQNTGYQVDKGVCNIVADCVNDNSVDTTVCVPDAPGENVESSHLDEAVDEKEISEILEGSKASTDDPIVEKEENVNFKNFDDIITTTPVNIIGPLSENNYNDNDNDTEVSNNNASSLNPIKEDLISEGSDEKIMYSQTPNQLETMQKASDEGQNEEDESSLLNLRITSPLTTELDDTPHSITEQYRNNEDSIVSSPNLNTDSVDLYSASTISNVPESISNRDVSLNADEKMQDAITEQNRSNEDSTMTPSIFNTHSVDSTPTISNVPESSPISDMLPNIGEKMQDVITEQYKNNENSTLTPSNFNTDSVDQYSAPTISNVQESTPISDVLSNINEKMQDAATEQYKSNEDSIVPPSNLNSDSVDLYSAPTMSNIPESSPISDVSPNVDEEMQDEATEQYRNNEDSIVTPSNFDTDSIDSASIINNVTASSPISDVDVSPNIDEEIQDAIPKQYRNNEDSTMTPSNFNTDSVDQYTPLIVSNVAESSPISDVSPNIDEEIQDAIPKQYRNNEDSTMTPSNFNTDSVDQYTPLIVSNVAESSPISDVSPNIDEEIQDAIPKQYRNNEDSTMTPSNFNTDSIDKYPAQTISNVPESSPISDVLPNVDEKMQDGITEEYRGNEDSIITPSTLNTDTVDQYLASTTVSNTAESSPIGSTSSKIDEEMQDAGTEQSKNNEDSTLMPSNWNSDLVDLYSAPTINNISESFPISDVSPNLDEKMKDAITEEYKNNEDSIVTPSNFNTDSVDKYSAPTVTDVSESPISDVPSNIDEKMQDAITEEYRNNEDSIITPPNLNTDSVDQYPVSTINNGAESSPINSIPRYDSDILSSPSTLAMLPPQAAVDQIATEGLSEATPSIDSKTVDTSSFTPDGVESFSARYLPDNTELYLTPTTESTFLKEVTDDIATTIHSIQEPSISDTDLVMQSSKDSTETSPTFVTE</sequence>
<dbReference type="GO" id="GO:0005576">
    <property type="term" value="C:extracellular region"/>
    <property type="evidence" value="ECO:0007669"/>
    <property type="project" value="InterPro"/>
</dbReference>
<feature type="chain" id="PRO_5008271284" description="Chitin-binding type-2 domain-containing protein" evidence="9">
    <location>
        <begin position="24"/>
        <end position="1273"/>
    </location>
</feature>
<dbReference type="SMART" id="SM00494">
    <property type="entry name" value="ChtBD2"/>
    <property type="match status" value="2"/>
</dbReference>
<dbReference type="GO" id="GO:0016020">
    <property type="term" value="C:membrane"/>
    <property type="evidence" value="ECO:0007669"/>
    <property type="project" value="UniProtKB-SubCell"/>
</dbReference>
<reference evidence="11 12" key="1">
    <citation type="submission" date="2016-03" db="EMBL/GenBank/DDBJ databases">
        <title>Trachymyrmex septentrionalis WGS genome.</title>
        <authorList>
            <person name="Nygaard S."/>
            <person name="Hu H."/>
            <person name="Boomsma J."/>
            <person name="Zhang G."/>
        </authorList>
    </citation>
    <scope>NUCLEOTIDE SEQUENCE [LARGE SCALE GENOMIC DNA]</scope>
    <source>
        <strain evidence="11">Tsep2-gDNA-1</strain>
        <tissue evidence="11">Whole body</tissue>
    </source>
</reference>
<dbReference type="Gene3D" id="2.170.140.10">
    <property type="entry name" value="Chitin binding domain"/>
    <property type="match status" value="1"/>
</dbReference>
<dbReference type="EMBL" id="KQ981727">
    <property type="protein sequence ID" value="KYN37031.1"/>
    <property type="molecule type" value="Genomic_DNA"/>
</dbReference>
<dbReference type="Pfam" id="PF05154">
    <property type="entry name" value="TM2"/>
    <property type="match status" value="1"/>
</dbReference>
<dbReference type="PANTHER" id="PTHR21016">
    <property type="entry name" value="BETA-AMYLOID BINDING PROTEIN-RELATED"/>
    <property type="match status" value="1"/>
</dbReference>
<dbReference type="PROSITE" id="PS50940">
    <property type="entry name" value="CHIT_BIND_II"/>
    <property type="match status" value="1"/>
</dbReference>
<dbReference type="GO" id="GO:0008061">
    <property type="term" value="F:chitin binding"/>
    <property type="evidence" value="ECO:0007669"/>
    <property type="project" value="InterPro"/>
</dbReference>
<keyword evidence="5" id="KW-1133">Transmembrane helix</keyword>
<evidence type="ECO:0000256" key="2">
    <source>
        <dbReference type="ARBA" id="ARBA00008284"/>
    </source>
</evidence>
<evidence type="ECO:0000259" key="10">
    <source>
        <dbReference type="PROSITE" id="PS50940"/>
    </source>
</evidence>
<accession>A0A195F9H6</accession>
<proteinExistence type="inferred from homology"/>
<evidence type="ECO:0000313" key="11">
    <source>
        <dbReference type="EMBL" id="KYN37031.1"/>
    </source>
</evidence>
<protein>
    <recommendedName>
        <fullName evidence="10">Chitin-binding type-2 domain-containing protein</fullName>
    </recommendedName>
</protein>
<keyword evidence="6" id="KW-0472">Membrane</keyword>
<evidence type="ECO:0000256" key="5">
    <source>
        <dbReference type="ARBA" id="ARBA00022989"/>
    </source>
</evidence>
<feature type="signal peptide" evidence="9">
    <location>
        <begin position="1"/>
        <end position="23"/>
    </location>
</feature>
<feature type="region of interest" description="Disordered" evidence="8">
    <location>
        <begin position="978"/>
        <end position="1018"/>
    </location>
</feature>
<dbReference type="PANTHER" id="PTHR21016:SF1">
    <property type="entry name" value="TM2 DOMAIN-CONTAINING PROTEIN 1"/>
    <property type="match status" value="1"/>
</dbReference>
<dbReference type="InterPro" id="IPR036508">
    <property type="entry name" value="Chitin-bd_dom_sf"/>
</dbReference>
<dbReference type="InterPro" id="IPR050932">
    <property type="entry name" value="TM2D1-3-like"/>
</dbReference>
<dbReference type="SUPFAM" id="SSF57625">
    <property type="entry name" value="Invertebrate chitin-binding proteins"/>
    <property type="match status" value="2"/>
</dbReference>
<keyword evidence="7" id="KW-0325">Glycoprotein</keyword>
<dbReference type="STRING" id="34720.A0A195F9H6"/>
<feature type="compositionally biased region" description="Polar residues" evidence="8">
    <location>
        <begin position="978"/>
        <end position="994"/>
    </location>
</feature>
<organism evidence="11 12">
    <name type="scientific">Trachymyrmex septentrionalis</name>
    <dbReference type="NCBI Taxonomy" id="34720"/>
    <lineage>
        <taxon>Eukaryota</taxon>
        <taxon>Metazoa</taxon>
        <taxon>Ecdysozoa</taxon>
        <taxon>Arthropoda</taxon>
        <taxon>Hexapoda</taxon>
        <taxon>Insecta</taxon>
        <taxon>Pterygota</taxon>
        <taxon>Neoptera</taxon>
        <taxon>Endopterygota</taxon>
        <taxon>Hymenoptera</taxon>
        <taxon>Apocrita</taxon>
        <taxon>Aculeata</taxon>
        <taxon>Formicoidea</taxon>
        <taxon>Formicidae</taxon>
        <taxon>Myrmicinae</taxon>
        <taxon>Trachymyrmex</taxon>
    </lineage>
</organism>
<dbReference type="AlphaFoldDB" id="A0A195F9H6"/>
<evidence type="ECO:0000256" key="9">
    <source>
        <dbReference type="SAM" id="SignalP"/>
    </source>
</evidence>
<evidence type="ECO:0000256" key="4">
    <source>
        <dbReference type="ARBA" id="ARBA00022729"/>
    </source>
</evidence>
<name>A0A195F9H6_9HYME</name>
<dbReference type="InterPro" id="IPR007829">
    <property type="entry name" value="TM2"/>
</dbReference>
<dbReference type="Proteomes" id="UP000078541">
    <property type="component" value="Unassembled WGS sequence"/>
</dbReference>
<feature type="compositionally biased region" description="Polar residues" evidence="8">
    <location>
        <begin position="1004"/>
        <end position="1018"/>
    </location>
</feature>
<gene>
    <name evidence="11" type="ORF">ALC56_08822</name>
</gene>
<keyword evidence="12" id="KW-1185">Reference proteome</keyword>
<feature type="region of interest" description="Disordered" evidence="8">
    <location>
        <begin position="1248"/>
        <end position="1273"/>
    </location>
</feature>
<evidence type="ECO:0000256" key="1">
    <source>
        <dbReference type="ARBA" id="ARBA00004141"/>
    </source>
</evidence>
<dbReference type="InterPro" id="IPR002557">
    <property type="entry name" value="Chitin-bd_dom"/>
</dbReference>
<evidence type="ECO:0000256" key="3">
    <source>
        <dbReference type="ARBA" id="ARBA00022692"/>
    </source>
</evidence>
<keyword evidence="4 9" id="KW-0732">Signal</keyword>
<keyword evidence="3" id="KW-0812">Transmembrane</keyword>
<evidence type="ECO:0000313" key="12">
    <source>
        <dbReference type="Proteomes" id="UP000078541"/>
    </source>
</evidence>
<feature type="domain" description="Chitin-binding type-2" evidence="10">
    <location>
        <begin position="303"/>
        <end position="359"/>
    </location>
</feature>
<evidence type="ECO:0000256" key="6">
    <source>
        <dbReference type="ARBA" id="ARBA00023136"/>
    </source>
</evidence>
<evidence type="ECO:0000256" key="7">
    <source>
        <dbReference type="ARBA" id="ARBA00023180"/>
    </source>
</evidence>